<evidence type="ECO:0000313" key="5">
    <source>
        <dbReference type="Proteomes" id="UP000339249"/>
    </source>
</evidence>
<dbReference type="AlphaFoldDB" id="A0A4U9D2S1"/>
<protein>
    <submittedName>
        <fullName evidence="4">Putative peptidase</fullName>
    </submittedName>
</protein>
<accession>A0A4U9D2S1</accession>
<organism evidence="4 5">
    <name type="scientific">Raoultella terrigena</name>
    <name type="common">Klebsiella terrigena</name>
    <dbReference type="NCBI Taxonomy" id="577"/>
    <lineage>
        <taxon>Bacteria</taxon>
        <taxon>Pseudomonadati</taxon>
        <taxon>Pseudomonadota</taxon>
        <taxon>Gammaproteobacteria</taxon>
        <taxon>Enterobacterales</taxon>
        <taxon>Enterobacteriaceae</taxon>
        <taxon>Klebsiella/Raoultella group</taxon>
        <taxon>Raoultella</taxon>
    </lineage>
</organism>
<dbReference type="InterPro" id="IPR011055">
    <property type="entry name" value="Dup_hybrid_motif"/>
</dbReference>
<gene>
    <name evidence="4" type="ORF">NCTC9185_01881</name>
</gene>
<dbReference type="EMBL" id="CABDVU010000001">
    <property type="protein sequence ID" value="VTN09975.1"/>
    <property type="molecule type" value="Genomic_DNA"/>
</dbReference>
<sequence>MQWQMDFRKLKKGDEFSVLMSREMLNGKREQSQLLGVRLRSDGKDYYAIRAEDGKFYDRNGTGLAKGFMRFPTARQFRVSSNFNPRRLNPVTGRRRATPRRKTSRCRRARGTFRR</sequence>
<dbReference type="GO" id="GO:0008237">
    <property type="term" value="F:metallopeptidase activity"/>
    <property type="evidence" value="ECO:0007669"/>
    <property type="project" value="UniProtKB-KW"/>
</dbReference>
<evidence type="ECO:0000256" key="1">
    <source>
        <dbReference type="ARBA" id="ARBA00023049"/>
    </source>
</evidence>
<evidence type="ECO:0000256" key="2">
    <source>
        <dbReference type="SAM" id="MobiDB-lite"/>
    </source>
</evidence>
<feature type="domain" description="Csd3-like second N-terminal" evidence="3">
    <location>
        <begin position="1"/>
        <end position="85"/>
    </location>
</feature>
<dbReference type="InterPro" id="IPR045834">
    <property type="entry name" value="Csd3_N2"/>
</dbReference>
<feature type="compositionally biased region" description="Basic residues" evidence="2">
    <location>
        <begin position="93"/>
        <end position="115"/>
    </location>
</feature>
<feature type="region of interest" description="Disordered" evidence="2">
    <location>
        <begin position="83"/>
        <end position="115"/>
    </location>
</feature>
<dbReference type="GO" id="GO:0006508">
    <property type="term" value="P:proteolysis"/>
    <property type="evidence" value="ECO:0007669"/>
    <property type="project" value="UniProtKB-KW"/>
</dbReference>
<keyword evidence="1" id="KW-0482">Metalloprotease</keyword>
<reference evidence="4 5" key="1">
    <citation type="submission" date="2019-04" db="EMBL/GenBank/DDBJ databases">
        <authorList>
            <consortium name="Pathogen Informatics"/>
        </authorList>
    </citation>
    <scope>NUCLEOTIDE SEQUENCE [LARGE SCALE GENOMIC DNA]</scope>
    <source>
        <strain evidence="4 5">NCTC9185</strain>
    </source>
</reference>
<evidence type="ECO:0000313" key="4">
    <source>
        <dbReference type="EMBL" id="VTN09975.1"/>
    </source>
</evidence>
<dbReference type="Gene3D" id="3.10.450.350">
    <property type="match status" value="1"/>
</dbReference>
<keyword evidence="1" id="KW-0645">Protease</keyword>
<proteinExistence type="predicted"/>
<dbReference type="Proteomes" id="UP000339249">
    <property type="component" value="Unassembled WGS sequence"/>
</dbReference>
<evidence type="ECO:0000259" key="3">
    <source>
        <dbReference type="Pfam" id="PF19425"/>
    </source>
</evidence>
<dbReference type="SUPFAM" id="SSF51261">
    <property type="entry name" value="Duplicated hybrid motif"/>
    <property type="match status" value="1"/>
</dbReference>
<dbReference type="Pfam" id="PF19425">
    <property type="entry name" value="Csd3_N2"/>
    <property type="match status" value="1"/>
</dbReference>
<dbReference type="Gene3D" id="2.70.70.10">
    <property type="entry name" value="Glucose Permease (Domain IIA)"/>
    <property type="match status" value="1"/>
</dbReference>
<name>A0A4U9D2S1_RAOTE</name>
<keyword evidence="1" id="KW-0378">Hydrolase</keyword>